<dbReference type="PROSITE" id="PS50006">
    <property type="entry name" value="FHA_DOMAIN"/>
    <property type="match status" value="1"/>
</dbReference>
<accession>A0AA38UG33</accession>
<dbReference type="PANTHER" id="PTHR15715:SF37">
    <property type="entry name" value="LD47843P"/>
    <property type="match status" value="1"/>
</dbReference>
<protein>
    <submittedName>
        <fullName evidence="2">SMAD/FHA domain-containing protein</fullName>
    </submittedName>
</protein>
<dbReference type="Gene3D" id="2.60.200.20">
    <property type="match status" value="1"/>
</dbReference>
<feature type="domain" description="FHA" evidence="1">
    <location>
        <begin position="34"/>
        <end position="90"/>
    </location>
</feature>
<evidence type="ECO:0000313" key="3">
    <source>
        <dbReference type="Proteomes" id="UP001163846"/>
    </source>
</evidence>
<sequence>MSAPAPSLFPALYLYPLNDTFAPRYIHLSHNAHVRIGRQTSAMTTPSEQNGYFDSRVLSRQHAEVWEEGNKIFIKDLKSSNGTFINGNRLSPEGLESDPVELHSDDVVEFGIDIVGEDNTTVVRHKVAARVMCILSEQDAQIINGCQDRVTTDHTNATVCRIENNTIMVSLKFSTCLPHYF</sequence>
<dbReference type="AlphaFoldDB" id="A0AA38UG33"/>
<dbReference type="Pfam" id="PF00498">
    <property type="entry name" value="FHA"/>
    <property type="match status" value="1"/>
</dbReference>
<dbReference type="SMART" id="SM00240">
    <property type="entry name" value="FHA"/>
    <property type="match status" value="1"/>
</dbReference>
<keyword evidence="3" id="KW-1185">Reference proteome</keyword>
<reference evidence="2" key="1">
    <citation type="submission" date="2022-08" db="EMBL/GenBank/DDBJ databases">
        <authorList>
            <consortium name="DOE Joint Genome Institute"/>
            <person name="Min B."/>
            <person name="Riley R."/>
            <person name="Sierra-Patev S."/>
            <person name="Naranjo-Ortiz M."/>
            <person name="Looney B."/>
            <person name="Konkel Z."/>
            <person name="Slot J.C."/>
            <person name="Sakamoto Y."/>
            <person name="Steenwyk J.L."/>
            <person name="Rokas A."/>
            <person name="Carro J."/>
            <person name="Camarero S."/>
            <person name="Ferreira P."/>
            <person name="Molpeceres G."/>
            <person name="Ruiz-Duenas F.J."/>
            <person name="Serrano A."/>
            <person name="Henrissat B."/>
            <person name="Drula E."/>
            <person name="Hughes K.W."/>
            <person name="Mata J.L."/>
            <person name="Ishikawa N.K."/>
            <person name="Vargas-Isla R."/>
            <person name="Ushijima S."/>
            <person name="Smith C.A."/>
            <person name="Ahrendt S."/>
            <person name="Andreopoulos W."/>
            <person name="He G."/>
            <person name="Labutti K."/>
            <person name="Lipzen A."/>
            <person name="Ng V."/>
            <person name="Sandor L."/>
            <person name="Barry K."/>
            <person name="Martinez A.T."/>
            <person name="Xiao Y."/>
            <person name="Gibbons J.G."/>
            <person name="Terashima K."/>
            <person name="Hibbett D.S."/>
            <person name="Grigoriev I.V."/>
        </authorList>
    </citation>
    <scope>NUCLEOTIDE SEQUENCE</scope>
    <source>
        <strain evidence="2">TFB9207</strain>
    </source>
</reference>
<evidence type="ECO:0000259" key="1">
    <source>
        <dbReference type="PROSITE" id="PS50006"/>
    </source>
</evidence>
<gene>
    <name evidence="2" type="ORF">F5878DRAFT_97483</name>
</gene>
<comment type="caution">
    <text evidence="2">The sequence shown here is derived from an EMBL/GenBank/DDBJ whole genome shotgun (WGS) entry which is preliminary data.</text>
</comment>
<evidence type="ECO:0000313" key="2">
    <source>
        <dbReference type="EMBL" id="KAJ3839866.1"/>
    </source>
</evidence>
<proteinExistence type="predicted"/>
<dbReference type="EMBL" id="MU806105">
    <property type="protein sequence ID" value="KAJ3839866.1"/>
    <property type="molecule type" value="Genomic_DNA"/>
</dbReference>
<dbReference type="Proteomes" id="UP001163846">
    <property type="component" value="Unassembled WGS sequence"/>
</dbReference>
<dbReference type="InterPro" id="IPR008984">
    <property type="entry name" value="SMAD_FHA_dom_sf"/>
</dbReference>
<dbReference type="InterPro" id="IPR051176">
    <property type="entry name" value="Cent_Immune-Sig_Mod"/>
</dbReference>
<name>A0AA38UG33_9AGAR</name>
<dbReference type="SUPFAM" id="SSF49879">
    <property type="entry name" value="SMAD/FHA domain"/>
    <property type="match status" value="1"/>
</dbReference>
<dbReference type="PANTHER" id="PTHR15715">
    <property type="entry name" value="CENTROSOMAL PROTEIN OF 170 KDA"/>
    <property type="match status" value="1"/>
</dbReference>
<dbReference type="InterPro" id="IPR000253">
    <property type="entry name" value="FHA_dom"/>
</dbReference>
<organism evidence="2 3">
    <name type="scientific">Lentinula raphanica</name>
    <dbReference type="NCBI Taxonomy" id="153919"/>
    <lineage>
        <taxon>Eukaryota</taxon>
        <taxon>Fungi</taxon>
        <taxon>Dikarya</taxon>
        <taxon>Basidiomycota</taxon>
        <taxon>Agaricomycotina</taxon>
        <taxon>Agaricomycetes</taxon>
        <taxon>Agaricomycetidae</taxon>
        <taxon>Agaricales</taxon>
        <taxon>Marasmiineae</taxon>
        <taxon>Omphalotaceae</taxon>
        <taxon>Lentinula</taxon>
    </lineage>
</organism>
<dbReference type="GO" id="GO:0005737">
    <property type="term" value="C:cytoplasm"/>
    <property type="evidence" value="ECO:0007669"/>
    <property type="project" value="TreeGrafter"/>
</dbReference>